<protein>
    <submittedName>
        <fullName evidence="2">Uncharacterized protein</fullName>
    </submittedName>
</protein>
<accession>A0AAJ0A368</accession>
<proteinExistence type="predicted"/>
<keyword evidence="3" id="KW-1185">Reference proteome</keyword>
<evidence type="ECO:0000313" key="2">
    <source>
        <dbReference type="EMBL" id="KAK1655629.1"/>
    </source>
</evidence>
<dbReference type="GeneID" id="85481066"/>
<feature type="compositionally biased region" description="Basic and acidic residues" evidence="1">
    <location>
        <begin position="26"/>
        <end position="37"/>
    </location>
</feature>
<sequence>MPFLSKPTLACPASAESHQPSKHRHDRDSRPRYHVDMDQQESPARVRSFAPSPRCNLMRQQHELPSMVTTGDVHQWLFVSPFLCACGLTLVDSMAAIDFIVLFRWATLANTTKYSVWSTYVRIYGTVALWIQIQDRRPFHVLAFILPAASAANPLEPEDLPLLCFPTSLGVAAWTGLFSHSVAQHAHFQACHQIHQPSASAWRQAPFNSVLLYGYPCPAVGQPLQRVCVGPHFGGLPTDTLVTRG</sequence>
<evidence type="ECO:0000256" key="1">
    <source>
        <dbReference type="SAM" id="MobiDB-lite"/>
    </source>
</evidence>
<dbReference type="RefSeq" id="XP_060451673.1">
    <property type="nucleotide sequence ID" value="XM_060596204.1"/>
</dbReference>
<evidence type="ECO:0000313" key="3">
    <source>
        <dbReference type="Proteomes" id="UP001243989"/>
    </source>
</evidence>
<comment type="caution">
    <text evidence="2">The sequence shown here is derived from an EMBL/GenBank/DDBJ whole genome shotgun (WGS) entry which is preliminary data.</text>
</comment>
<feature type="region of interest" description="Disordered" evidence="1">
    <location>
        <begin position="1"/>
        <end position="48"/>
    </location>
</feature>
<dbReference type="Proteomes" id="UP001243989">
    <property type="component" value="Unassembled WGS sequence"/>
</dbReference>
<name>A0AAJ0A368_9PEZI</name>
<organism evidence="2 3">
    <name type="scientific">Colletotrichum phormii</name>
    <dbReference type="NCBI Taxonomy" id="359342"/>
    <lineage>
        <taxon>Eukaryota</taxon>
        <taxon>Fungi</taxon>
        <taxon>Dikarya</taxon>
        <taxon>Ascomycota</taxon>
        <taxon>Pezizomycotina</taxon>
        <taxon>Sordariomycetes</taxon>
        <taxon>Hypocreomycetidae</taxon>
        <taxon>Glomerellales</taxon>
        <taxon>Glomerellaceae</taxon>
        <taxon>Colletotrichum</taxon>
        <taxon>Colletotrichum acutatum species complex</taxon>
    </lineage>
</organism>
<reference evidence="2" key="1">
    <citation type="submission" date="2021-06" db="EMBL/GenBank/DDBJ databases">
        <title>Comparative genomics, transcriptomics and evolutionary studies reveal genomic signatures of adaptation to plant cell wall in hemibiotrophic fungi.</title>
        <authorList>
            <consortium name="DOE Joint Genome Institute"/>
            <person name="Baroncelli R."/>
            <person name="Diaz J.F."/>
            <person name="Benocci T."/>
            <person name="Peng M."/>
            <person name="Battaglia E."/>
            <person name="Haridas S."/>
            <person name="Andreopoulos W."/>
            <person name="Labutti K."/>
            <person name="Pangilinan J."/>
            <person name="Floch G.L."/>
            <person name="Makela M.R."/>
            <person name="Henrissat B."/>
            <person name="Grigoriev I.V."/>
            <person name="Crouch J.A."/>
            <person name="De Vries R.P."/>
            <person name="Sukno S.A."/>
            <person name="Thon M.R."/>
        </authorList>
    </citation>
    <scope>NUCLEOTIDE SEQUENCE</scope>
    <source>
        <strain evidence="2">CBS 102054</strain>
    </source>
</reference>
<dbReference type="AlphaFoldDB" id="A0AAJ0A368"/>
<gene>
    <name evidence="2" type="ORF">BDP81DRAFT_7196</name>
</gene>
<dbReference type="EMBL" id="JAHMHQ010000001">
    <property type="protein sequence ID" value="KAK1655629.1"/>
    <property type="molecule type" value="Genomic_DNA"/>
</dbReference>